<accession>A0A8K1CMK8</accession>
<dbReference type="InterPro" id="IPR017441">
    <property type="entry name" value="Protein_kinase_ATP_BS"/>
</dbReference>
<proteinExistence type="predicted"/>
<gene>
    <name evidence="6" type="ORF">Poli38472_004029</name>
</gene>
<organism evidence="6 7">
    <name type="scientific">Pythium oligandrum</name>
    <name type="common">Mycoparasitic fungus</name>
    <dbReference type="NCBI Taxonomy" id="41045"/>
    <lineage>
        <taxon>Eukaryota</taxon>
        <taxon>Sar</taxon>
        <taxon>Stramenopiles</taxon>
        <taxon>Oomycota</taxon>
        <taxon>Peronosporomycetes</taxon>
        <taxon>Pythiales</taxon>
        <taxon>Pythiaceae</taxon>
        <taxon>Pythium</taxon>
    </lineage>
</organism>
<dbReference type="InterPro" id="IPR000719">
    <property type="entry name" value="Prot_kinase_dom"/>
</dbReference>
<dbReference type="EMBL" id="SPLM01000036">
    <property type="protein sequence ID" value="TMW66264.1"/>
    <property type="molecule type" value="Genomic_DNA"/>
</dbReference>
<feature type="transmembrane region" description="Helical" evidence="3">
    <location>
        <begin position="250"/>
        <end position="270"/>
    </location>
</feature>
<dbReference type="InterPro" id="IPR036390">
    <property type="entry name" value="WH_DNA-bd_sf"/>
</dbReference>
<dbReference type="InterPro" id="IPR036388">
    <property type="entry name" value="WH-like_DNA-bd_sf"/>
</dbReference>
<keyword evidence="7" id="KW-1185">Reference proteome</keyword>
<feature type="transmembrane region" description="Helical" evidence="3">
    <location>
        <begin position="121"/>
        <end position="146"/>
    </location>
</feature>
<dbReference type="InterPro" id="IPR051681">
    <property type="entry name" value="Ser/Thr_Kinases-Pseudokinases"/>
</dbReference>
<dbReference type="InterPro" id="IPR011009">
    <property type="entry name" value="Kinase-like_dom_sf"/>
</dbReference>
<dbReference type="OrthoDB" id="669224at2759"/>
<dbReference type="SUPFAM" id="SSF56112">
    <property type="entry name" value="Protein kinase-like (PK-like)"/>
    <property type="match status" value="1"/>
</dbReference>
<keyword evidence="3" id="KW-0472">Membrane</keyword>
<dbReference type="GO" id="GO:0004674">
    <property type="term" value="F:protein serine/threonine kinase activity"/>
    <property type="evidence" value="ECO:0007669"/>
    <property type="project" value="TreeGrafter"/>
</dbReference>
<feature type="compositionally biased region" description="Polar residues" evidence="2">
    <location>
        <begin position="1"/>
        <end position="11"/>
    </location>
</feature>
<evidence type="ECO:0000256" key="1">
    <source>
        <dbReference type="PROSITE-ProRule" id="PRU10141"/>
    </source>
</evidence>
<evidence type="ECO:0000313" key="6">
    <source>
        <dbReference type="EMBL" id="TMW66264.1"/>
    </source>
</evidence>
<keyword evidence="3" id="KW-1133">Transmembrane helix</keyword>
<dbReference type="Pfam" id="PF00069">
    <property type="entry name" value="Pkinase"/>
    <property type="match status" value="1"/>
</dbReference>
<dbReference type="PANTHER" id="PTHR44329">
    <property type="entry name" value="SERINE/THREONINE-PROTEIN KINASE TNNI3K-RELATED"/>
    <property type="match status" value="1"/>
</dbReference>
<dbReference type="SUPFAM" id="SSF46785">
    <property type="entry name" value="Winged helix' DNA-binding domain"/>
    <property type="match status" value="1"/>
</dbReference>
<dbReference type="PROSITE" id="PS50011">
    <property type="entry name" value="PROTEIN_KINASE_DOM"/>
    <property type="match status" value="1"/>
</dbReference>
<keyword evidence="1" id="KW-0067">ATP-binding</keyword>
<dbReference type="AlphaFoldDB" id="A0A8K1CMK8"/>
<comment type="caution">
    <text evidence="6">The sequence shown here is derived from an EMBL/GenBank/DDBJ whole genome shotgun (WGS) entry which is preliminary data.</text>
</comment>
<feature type="transmembrane region" description="Helical" evidence="3">
    <location>
        <begin position="81"/>
        <end position="101"/>
    </location>
</feature>
<keyword evidence="3" id="KW-0812">Transmembrane</keyword>
<dbReference type="CDD" id="cd04371">
    <property type="entry name" value="DEP"/>
    <property type="match status" value="1"/>
</dbReference>
<dbReference type="Proteomes" id="UP000794436">
    <property type="component" value="Unassembled WGS sequence"/>
</dbReference>
<protein>
    <submittedName>
        <fullName evidence="6">Uncharacterized protein</fullName>
    </submittedName>
</protein>
<name>A0A8K1CMK8_PYTOL</name>
<feature type="transmembrane region" description="Helical" evidence="3">
    <location>
        <begin position="224"/>
        <end position="243"/>
    </location>
</feature>
<dbReference type="InterPro" id="IPR000591">
    <property type="entry name" value="DEP_dom"/>
</dbReference>
<feature type="transmembrane region" description="Helical" evidence="3">
    <location>
        <begin position="194"/>
        <end position="212"/>
    </location>
</feature>
<dbReference type="PROSITE" id="PS00107">
    <property type="entry name" value="PROTEIN_KINASE_ATP"/>
    <property type="match status" value="1"/>
</dbReference>
<evidence type="ECO:0000256" key="2">
    <source>
        <dbReference type="SAM" id="MobiDB-lite"/>
    </source>
</evidence>
<dbReference type="PROSITE" id="PS50186">
    <property type="entry name" value="DEP"/>
    <property type="match status" value="1"/>
</dbReference>
<dbReference type="Gene3D" id="1.10.510.10">
    <property type="entry name" value="Transferase(Phosphotransferase) domain 1"/>
    <property type="match status" value="1"/>
</dbReference>
<reference evidence="6" key="1">
    <citation type="submission" date="2019-03" db="EMBL/GenBank/DDBJ databases">
        <title>Long read genome sequence of the mycoparasitic Pythium oligandrum ATCC 38472 isolated from sugarbeet rhizosphere.</title>
        <authorList>
            <person name="Gaulin E."/>
        </authorList>
    </citation>
    <scope>NUCLEOTIDE SEQUENCE</scope>
    <source>
        <strain evidence="6">ATCC 38472_TT</strain>
    </source>
</reference>
<evidence type="ECO:0000256" key="3">
    <source>
        <dbReference type="SAM" id="Phobius"/>
    </source>
</evidence>
<feature type="binding site" evidence="1">
    <location>
        <position position="388"/>
    </location>
    <ligand>
        <name>ATP</name>
        <dbReference type="ChEBI" id="CHEBI:30616"/>
    </ligand>
</feature>
<evidence type="ECO:0000313" key="7">
    <source>
        <dbReference type="Proteomes" id="UP000794436"/>
    </source>
</evidence>
<keyword evidence="1" id="KW-0547">Nucleotide-binding</keyword>
<dbReference type="GO" id="GO:0035556">
    <property type="term" value="P:intracellular signal transduction"/>
    <property type="evidence" value="ECO:0007669"/>
    <property type="project" value="InterPro"/>
</dbReference>
<feature type="region of interest" description="Disordered" evidence="2">
    <location>
        <begin position="1"/>
        <end position="23"/>
    </location>
</feature>
<dbReference type="PANTHER" id="PTHR44329:SF289">
    <property type="entry name" value="SERINE_THREONINE-PROTEIN KINASE VIK"/>
    <property type="match status" value="1"/>
</dbReference>
<evidence type="ECO:0000259" key="4">
    <source>
        <dbReference type="PROSITE" id="PS50011"/>
    </source>
</evidence>
<evidence type="ECO:0000259" key="5">
    <source>
        <dbReference type="PROSITE" id="PS50186"/>
    </source>
</evidence>
<feature type="domain" description="Protein kinase" evidence="4">
    <location>
        <begin position="359"/>
        <end position="675"/>
    </location>
</feature>
<dbReference type="Gene3D" id="3.30.200.20">
    <property type="entry name" value="Phosphorylase Kinase, domain 1"/>
    <property type="match status" value="1"/>
</dbReference>
<sequence>MQPNITSSPTGNHGAPAPPPSVSLSIPRLPEPPIFDAPFNPFLAGLLDPTSNGTGGSVSEAKRMAILQAIHDEAKRSAASLSLVIMLGFLLELVVCGALLFRIRRHRQMALKGDVHAAQKIILPAFEPLLWLMCFVTSLNLIFYFVSLACDMFTLYLSKGSLEVMYAARMFLYLIVLIFMLQASLSLRALRRAVFVTIGLSSYTVPLVWAMVEYGTREHERLYYWVHHGARLALLVFLGSIFLHPPARASVFAIREYCLYVMTIMIMMYATKESFHSNHYEAAKVMNWITTSITLLCPFFVWRLLRADTEHWRGIGKRAVELQAVFRRNGGRVDERVSSQGLHVLIEMHRKFIIDFAHLELHGTIGTGDSASVFRGFLHSKKIPVAVKIYMPTTFTEETVAEFSHDAALCGALRHPNILKFYGLCVCPPNICLVTELCQGSLRELLLASAIRPSEEMHHRRQQFLIDLGYMTDAARAVAYLHSFSPPFVHRDIHPSNFLLDTEGTVKLTDFGASRTLAMRTNSGYQHQNRQQQPNTEKAEVTGASLTLALMEVPGVATTTVNQSPEYMAPEVIRSNNAGTTAYGEAADVYSLAVTMRDVLHPGQEKYQYRRSTADTENRQVDRENSIFDRVFAGDRPTLDPELPVNLCELVESMWQADARARPTASSVVRALELIQEEACALFAQDLMEDLDRRAPPTGKPRAINKSAALGGQKSFAGTQAVEKLRMRDYVETQSEAIRLGNMLMDAGFLHHAKHARSFEYSGAQYFFDDDHIQLCLPLAMMEDEDDEPNEELQATRAQLEQRQKQRWEQRSGAGSSHAGDARGMAPSSSHVLLEHSTGVHCGCRQLGQHLETTRIARHRFRLKLRPVTHESLVTTRLLTDDQSFRAFHDSSDGGAGHAA</sequence>
<dbReference type="SMART" id="SM00049">
    <property type="entry name" value="DEP"/>
    <property type="match status" value="1"/>
</dbReference>
<feature type="region of interest" description="Disordered" evidence="2">
    <location>
        <begin position="803"/>
        <end position="828"/>
    </location>
</feature>
<dbReference type="GO" id="GO:0005524">
    <property type="term" value="F:ATP binding"/>
    <property type="evidence" value="ECO:0007669"/>
    <property type="project" value="UniProtKB-UniRule"/>
</dbReference>
<feature type="domain" description="DEP" evidence="5">
    <location>
        <begin position="713"/>
        <end position="770"/>
    </location>
</feature>
<dbReference type="Gene3D" id="1.10.10.10">
    <property type="entry name" value="Winged helix-like DNA-binding domain superfamily/Winged helix DNA-binding domain"/>
    <property type="match status" value="1"/>
</dbReference>
<feature type="transmembrane region" description="Helical" evidence="3">
    <location>
        <begin position="166"/>
        <end position="187"/>
    </location>
</feature>